<dbReference type="Proteomes" id="UP001175271">
    <property type="component" value="Unassembled WGS sequence"/>
</dbReference>
<feature type="transmembrane region" description="Helical" evidence="1">
    <location>
        <begin position="96"/>
        <end position="114"/>
    </location>
</feature>
<dbReference type="EMBL" id="JAUCMV010000003">
    <property type="protein sequence ID" value="KAK0412455.1"/>
    <property type="molecule type" value="Genomic_DNA"/>
</dbReference>
<organism evidence="2 3">
    <name type="scientific">Steinernema hermaphroditum</name>
    <dbReference type="NCBI Taxonomy" id="289476"/>
    <lineage>
        <taxon>Eukaryota</taxon>
        <taxon>Metazoa</taxon>
        <taxon>Ecdysozoa</taxon>
        <taxon>Nematoda</taxon>
        <taxon>Chromadorea</taxon>
        <taxon>Rhabditida</taxon>
        <taxon>Tylenchina</taxon>
        <taxon>Panagrolaimomorpha</taxon>
        <taxon>Strongyloidoidea</taxon>
        <taxon>Steinernematidae</taxon>
        <taxon>Steinernema</taxon>
    </lineage>
</organism>
<keyword evidence="1" id="KW-0472">Membrane</keyword>
<evidence type="ECO:0000256" key="1">
    <source>
        <dbReference type="SAM" id="Phobius"/>
    </source>
</evidence>
<reference evidence="2" key="1">
    <citation type="submission" date="2023-06" db="EMBL/GenBank/DDBJ databases">
        <title>Genomic analysis of the entomopathogenic nematode Steinernema hermaphroditum.</title>
        <authorList>
            <person name="Schwarz E.M."/>
            <person name="Heppert J.K."/>
            <person name="Baniya A."/>
            <person name="Schwartz H.T."/>
            <person name="Tan C.-H."/>
            <person name="Antoshechkin I."/>
            <person name="Sternberg P.W."/>
            <person name="Goodrich-Blair H."/>
            <person name="Dillman A.R."/>
        </authorList>
    </citation>
    <scope>NUCLEOTIDE SEQUENCE</scope>
    <source>
        <strain evidence="2">PS9179</strain>
        <tissue evidence="2">Whole animal</tissue>
    </source>
</reference>
<feature type="transmembrane region" description="Helical" evidence="1">
    <location>
        <begin position="44"/>
        <end position="62"/>
    </location>
</feature>
<keyword evidence="1" id="KW-1133">Transmembrane helix</keyword>
<comment type="caution">
    <text evidence="2">The sequence shown here is derived from an EMBL/GenBank/DDBJ whole genome shotgun (WGS) entry which is preliminary data.</text>
</comment>
<keyword evidence="1" id="KW-0812">Transmembrane</keyword>
<feature type="transmembrane region" description="Helical" evidence="1">
    <location>
        <begin position="126"/>
        <end position="151"/>
    </location>
</feature>
<accession>A0AA39HVW2</accession>
<feature type="transmembrane region" description="Helical" evidence="1">
    <location>
        <begin position="20"/>
        <end position="37"/>
    </location>
</feature>
<sequence>MAGYSRLVHILTDIDVVLQYPVLVLSILILVMSAKVVSKSLARLFVTNIAFQSFMSTLLYVAQKIFFENPRGPRKIFDGLAGIVRGMYIFFRASTLNGYLYFSTLTVFLSYIGYGKPTLFAKLTEYRTVVVLFLVGYVWTIVNVCLELPRILFSDFMLIFPGNTYFTIPMWLHFALSAILYSFTIALYITTITQIQSIRRVLKTTKSTSSLRRHWFALKSILIYCTPPNVFIAVALAGFACDSYTETRGLFMPQNWKSEEDMKQWTEQHDVCSDIRVWSQTSTNVRLFVTLFTALIGFREYRLPIKRRTIWISKYANFGAKLLLVKTLPESLSKRISVPEKPKKPKPMKIVVQTITAF</sequence>
<protein>
    <submittedName>
        <fullName evidence="2">Uncharacterized protein</fullName>
    </submittedName>
</protein>
<evidence type="ECO:0000313" key="3">
    <source>
        <dbReference type="Proteomes" id="UP001175271"/>
    </source>
</evidence>
<feature type="transmembrane region" description="Helical" evidence="1">
    <location>
        <begin position="171"/>
        <end position="195"/>
    </location>
</feature>
<dbReference type="AlphaFoldDB" id="A0AA39HVW2"/>
<evidence type="ECO:0000313" key="2">
    <source>
        <dbReference type="EMBL" id="KAK0412455.1"/>
    </source>
</evidence>
<gene>
    <name evidence="2" type="ORF">QR680_006216</name>
</gene>
<keyword evidence="3" id="KW-1185">Reference proteome</keyword>
<proteinExistence type="predicted"/>
<name>A0AA39HVW2_9BILA</name>
<feature type="transmembrane region" description="Helical" evidence="1">
    <location>
        <begin position="216"/>
        <end position="240"/>
    </location>
</feature>